<name>A0A816IV23_BRANA</name>
<evidence type="ECO:0000256" key="1">
    <source>
        <dbReference type="SAM" id="Phobius"/>
    </source>
</evidence>
<keyword evidence="1" id="KW-0472">Membrane</keyword>
<dbReference type="AlphaFoldDB" id="A0A816IV23"/>
<gene>
    <name evidence="2" type="ORF">DARMORV10_C09P26550.1</name>
</gene>
<dbReference type="Proteomes" id="UP001295469">
    <property type="component" value="Chromosome C09"/>
</dbReference>
<sequence length="33" mass="3598">MSTPSKLLTINIFFIISASVFSSIALLRKSQPS</sequence>
<keyword evidence="1" id="KW-0812">Transmembrane</keyword>
<organism evidence="2">
    <name type="scientific">Brassica napus</name>
    <name type="common">Rape</name>
    <dbReference type="NCBI Taxonomy" id="3708"/>
    <lineage>
        <taxon>Eukaryota</taxon>
        <taxon>Viridiplantae</taxon>
        <taxon>Streptophyta</taxon>
        <taxon>Embryophyta</taxon>
        <taxon>Tracheophyta</taxon>
        <taxon>Spermatophyta</taxon>
        <taxon>Magnoliopsida</taxon>
        <taxon>eudicotyledons</taxon>
        <taxon>Gunneridae</taxon>
        <taxon>Pentapetalae</taxon>
        <taxon>rosids</taxon>
        <taxon>malvids</taxon>
        <taxon>Brassicales</taxon>
        <taxon>Brassicaceae</taxon>
        <taxon>Brassiceae</taxon>
        <taxon>Brassica</taxon>
    </lineage>
</organism>
<proteinExistence type="predicted"/>
<dbReference type="EMBL" id="HG994373">
    <property type="protein sequence ID" value="CAF1731515.1"/>
    <property type="molecule type" value="Genomic_DNA"/>
</dbReference>
<accession>A0A816IV23</accession>
<protein>
    <submittedName>
        <fullName evidence="2">(rape) hypothetical protein</fullName>
    </submittedName>
</protein>
<keyword evidence="1" id="KW-1133">Transmembrane helix</keyword>
<reference evidence="2" key="1">
    <citation type="submission" date="2021-01" db="EMBL/GenBank/DDBJ databases">
        <authorList>
            <consortium name="Genoscope - CEA"/>
            <person name="William W."/>
        </authorList>
    </citation>
    <scope>NUCLEOTIDE SEQUENCE</scope>
</reference>
<feature type="transmembrane region" description="Helical" evidence="1">
    <location>
        <begin position="6"/>
        <end position="27"/>
    </location>
</feature>
<evidence type="ECO:0000313" key="2">
    <source>
        <dbReference type="EMBL" id="CAF1731515.1"/>
    </source>
</evidence>